<proteinExistence type="predicted"/>
<keyword evidence="3" id="KW-1185">Reference proteome</keyword>
<dbReference type="InterPro" id="IPR011969">
    <property type="entry name" value="Clan_AA_Asp_peptidase_C"/>
</dbReference>
<evidence type="ECO:0000313" key="2">
    <source>
        <dbReference type="EMBL" id="MCT8328650.1"/>
    </source>
</evidence>
<dbReference type="Pfam" id="PF13975">
    <property type="entry name" value="gag-asp_proteas"/>
    <property type="match status" value="1"/>
</dbReference>
<comment type="caution">
    <text evidence="2">The sequence shown here is derived from an EMBL/GenBank/DDBJ whole genome shotgun (WGS) entry which is preliminary data.</text>
</comment>
<accession>A0ABT2NIU1</accession>
<keyword evidence="1" id="KW-0812">Transmembrane</keyword>
<dbReference type="InterPro" id="IPR034122">
    <property type="entry name" value="Retropepsin-like_bacterial"/>
</dbReference>
<dbReference type="GO" id="GO:0008233">
    <property type="term" value="F:peptidase activity"/>
    <property type="evidence" value="ECO:0007669"/>
    <property type="project" value="UniProtKB-KW"/>
</dbReference>
<dbReference type="NCBIfam" id="TIGR02281">
    <property type="entry name" value="clan_AA_DTGA"/>
    <property type="match status" value="1"/>
</dbReference>
<dbReference type="RefSeq" id="WP_261494075.1">
    <property type="nucleotide sequence ID" value="NZ_JAOCQF010000001.1"/>
</dbReference>
<dbReference type="Proteomes" id="UP001205601">
    <property type="component" value="Unassembled WGS sequence"/>
</dbReference>
<dbReference type="InterPro" id="IPR021109">
    <property type="entry name" value="Peptidase_aspartic_dom_sf"/>
</dbReference>
<protein>
    <submittedName>
        <fullName evidence="2">TIGR02281 family clan AA aspartic protease</fullName>
        <ecNumber evidence="2">3.4.23.-</ecNumber>
    </submittedName>
</protein>
<keyword evidence="2" id="KW-0378">Hydrolase</keyword>
<dbReference type="CDD" id="cd05483">
    <property type="entry name" value="retropepsin_like_bacteria"/>
    <property type="match status" value="1"/>
</dbReference>
<dbReference type="EMBL" id="JAOCQF010000001">
    <property type="protein sequence ID" value="MCT8328650.1"/>
    <property type="molecule type" value="Genomic_DNA"/>
</dbReference>
<dbReference type="SUPFAM" id="SSF50630">
    <property type="entry name" value="Acid proteases"/>
    <property type="match status" value="1"/>
</dbReference>
<evidence type="ECO:0000313" key="3">
    <source>
        <dbReference type="Proteomes" id="UP001205601"/>
    </source>
</evidence>
<dbReference type="Gene3D" id="2.40.70.10">
    <property type="entry name" value="Acid Proteases"/>
    <property type="match status" value="1"/>
</dbReference>
<reference evidence="3" key="1">
    <citation type="submission" date="2023-07" db="EMBL/GenBank/DDBJ databases">
        <title>Defluviimonas sediminis sp. nov., isolated from mangrove sediment.</title>
        <authorList>
            <person name="Liu L."/>
            <person name="Li J."/>
            <person name="Huang Y."/>
            <person name="Pan J."/>
            <person name="Li M."/>
        </authorList>
    </citation>
    <scope>NUCLEOTIDE SEQUENCE [LARGE SCALE GENOMIC DNA]</scope>
    <source>
        <strain evidence="3">FT324</strain>
    </source>
</reference>
<dbReference type="GO" id="GO:0006508">
    <property type="term" value="P:proteolysis"/>
    <property type="evidence" value="ECO:0007669"/>
    <property type="project" value="UniProtKB-KW"/>
</dbReference>
<dbReference type="EC" id="3.4.23.-" evidence="2"/>
<gene>
    <name evidence="2" type="ORF">N5I32_03875</name>
</gene>
<name>A0ABT2NIU1_9RHOB</name>
<keyword evidence="1" id="KW-0472">Membrane</keyword>
<keyword evidence="1" id="KW-1133">Transmembrane helix</keyword>
<evidence type="ECO:0000256" key="1">
    <source>
        <dbReference type="SAM" id="Phobius"/>
    </source>
</evidence>
<organism evidence="2 3">
    <name type="scientific">Albidovulum sediminis</name>
    <dbReference type="NCBI Taxonomy" id="3066345"/>
    <lineage>
        <taxon>Bacteria</taxon>
        <taxon>Pseudomonadati</taxon>
        <taxon>Pseudomonadota</taxon>
        <taxon>Alphaproteobacteria</taxon>
        <taxon>Rhodobacterales</taxon>
        <taxon>Paracoccaceae</taxon>
        <taxon>Albidovulum</taxon>
    </lineage>
</organism>
<sequence>MSGDDLGRLAYLVLLLMVVGGYFLAQGRRNLGRTAQQAAIWAFIFIGVIVAYGLWGDLRRTVVPEAMRLSEGGLEVDASADGHFYLTAEVNGAKVLFVVDTGASQIVLTRRDAERAGLNPDALGYFGRAQTANGVVQTAPVRLESFTLGPFTDRDLAAVVNAGDLDTSLLGMSYLGRFELTLSGERLVLRR</sequence>
<keyword evidence="2" id="KW-0645">Protease</keyword>
<feature type="transmembrane region" description="Helical" evidence="1">
    <location>
        <begin position="6"/>
        <end position="25"/>
    </location>
</feature>
<feature type="transmembrane region" description="Helical" evidence="1">
    <location>
        <begin position="37"/>
        <end position="55"/>
    </location>
</feature>